<evidence type="ECO:0000256" key="4">
    <source>
        <dbReference type="ARBA" id="ARBA00023136"/>
    </source>
</evidence>
<feature type="transmembrane region" description="Helical" evidence="5">
    <location>
        <begin position="211"/>
        <end position="229"/>
    </location>
</feature>
<sequence length="258" mass="29968">MRATLYTILHFFIRENIIVASAVTALALSTFYIFHQPIAYPYLLSLWAGAILSYSFAKEGIFKYRDPLWWSCVLIVGYCFFLLNLQGKILLFLSGVLSILYNAPFLSQNLRSIPFLKIAIVAFCWVLSAVFLPLSESAISFFSWQVWLLSLQYFLWICVLILPFDIRDRIEDRAYLHTFPTVLGVRKTKIIGIITMLCYLLLSFYHTSLPLRLIQIGIACITLLFLLFAREEQSPFYSGLLVECIPILYFLLLWQYYP</sequence>
<feature type="transmembrane region" description="Helical" evidence="5">
    <location>
        <begin position="114"/>
        <end position="134"/>
    </location>
</feature>
<gene>
    <name evidence="6" type="ORF">CGC50_02435</name>
</gene>
<dbReference type="InterPro" id="IPR000537">
    <property type="entry name" value="UbiA_prenyltransferase"/>
</dbReference>
<evidence type="ECO:0000313" key="6">
    <source>
        <dbReference type="EMBL" id="ATA86108.1"/>
    </source>
</evidence>
<dbReference type="RefSeq" id="WP_095909531.1">
    <property type="nucleotide sequence ID" value="NZ_CAUQOG010000014.1"/>
</dbReference>
<protein>
    <recommendedName>
        <fullName evidence="8">Prenyltransferase</fullName>
    </recommendedName>
</protein>
<evidence type="ECO:0000256" key="5">
    <source>
        <dbReference type="SAM" id="Phobius"/>
    </source>
</evidence>
<evidence type="ECO:0000313" key="7">
    <source>
        <dbReference type="Proteomes" id="UP000217250"/>
    </source>
</evidence>
<feature type="transmembrane region" description="Helical" evidence="5">
    <location>
        <begin position="187"/>
        <end position="205"/>
    </location>
</feature>
<keyword evidence="3 5" id="KW-1133">Transmembrane helix</keyword>
<dbReference type="OrthoDB" id="1467772at2"/>
<evidence type="ECO:0000256" key="3">
    <source>
        <dbReference type="ARBA" id="ARBA00022989"/>
    </source>
</evidence>
<name>A0A250FPW9_9FLAO</name>
<comment type="subcellular location">
    <subcellularLocation>
        <location evidence="1">Membrane</location>
        <topology evidence="1">Multi-pass membrane protein</topology>
    </subcellularLocation>
</comment>
<evidence type="ECO:0000256" key="1">
    <source>
        <dbReference type="ARBA" id="ARBA00004141"/>
    </source>
</evidence>
<dbReference type="KEGG" id="cgh:CGC50_02435"/>
<dbReference type="GO" id="GO:0016020">
    <property type="term" value="C:membrane"/>
    <property type="evidence" value="ECO:0007669"/>
    <property type="project" value="UniProtKB-SubCell"/>
</dbReference>
<feature type="transmembrane region" description="Helical" evidence="5">
    <location>
        <begin position="68"/>
        <end position="83"/>
    </location>
</feature>
<dbReference type="AlphaFoldDB" id="A0A250FPW9"/>
<organism evidence="6 7">
    <name type="scientific">Capnocytophaga gingivalis</name>
    <dbReference type="NCBI Taxonomy" id="1017"/>
    <lineage>
        <taxon>Bacteria</taxon>
        <taxon>Pseudomonadati</taxon>
        <taxon>Bacteroidota</taxon>
        <taxon>Flavobacteriia</taxon>
        <taxon>Flavobacteriales</taxon>
        <taxon>Flavobacteriaceae</taxon>
        <taxon>Capnocytophaga</taxon>
    </lineage>
</organism>
<feature type="transmembrane region" description="Helical" evidence="5">
    <location>
        <begin position="236"/>
        <end position="257"/>
    </location>
</feature>
<feature type="transmembrane region" description="Helical" evidence="5">
    <location>
        <begin position="12"/>
        <end position="33"/>
    </location>
</feature>
<reference evidence="7" key="1">
    <citation type="submission" date="2017-06" db="EMBL/GenBank/DDBJ databases">
        <title>Capnocytophaga spp. assemblies.</title>
        <authorList>
            <person name="Gulvik C.A."/>
        </authorList>
    </citation>
    <scope>NUCLEOTIDE SEQUENCE [LARGE SCALE GENOMIC DNA]</scope>
    <source>
        <strain evidence="7">H1496</strain>
    </source>
</reference>
<evidence type="ECO:0008006" key="8">
    <source>
        <dbReference type="Google" id="ProtNLM"/>
    </source>
</evidence>
<accession>A0A250FPW9</accession>
<feature type="transmembrane region" description="Helical" evidence="5">
    <location>
        <begin position="89"/>
        <end position="107"/>
    </location>
</feature>
<dbReference type="Proteomes" id="UP000217250">
    <property type="component" value="Chromosome"/>
</dbReference>
<dbReference type="Pfam" id="PF01040">
    <property type="entry name" value="UbiA"/>
    <property type="match status" value="1"/>
</dbReference>
<feature type="transmembrane region" description="Helical" evidence="5">
    <location>
        <begin position="39"/>
        <end position="56"/>
    </location>
</feature>
<dbReference type="GeneID" id="84807416"/>
<evidence type="ECO:0000256" key="2">
    <source>
        <dbReference type="ARBA" id="ARBA00022692"/>
    </source>
</evidence>
<proteinExistence type="predicted"/>
<keyword evidence="2 5" id="KW-0812">Transmembrane</keyword>
<feature type="transmembrane region" description="Helical" evidence="5">
    <location>
        <begin position="146"/>
        <end position="166"/>
    </location>
</feature>
<dbReference type="GO" id="GO:0016765">
    <property type="term" value="F:transferase activity, transferring alkyl or aryl (other than methyl) groups"/>
    <property type="evidence" value="ECO:0007669"/>
    <property type="project" value="InterPro"/>
</dbReference>
<keyword evidence="4 5" id="KW-0472">Membrane</keyword>
<dbReference type="EMBL" id="CP022386">
    <property type="protein sequence ID" value="ATA86108.1"/>
    <property type="molecule type" value="Genomic_DNA"/>
</dbReference>